<accession>A0A8T1MEI8</accession>
<dbReference type="Pfam" id="PF05769">
    <property type="entry name" value="SIKE"/>
    <property type="match status" value="1"/>
</dbReference>
<evidence type="ECO:0000313" key="6">
    <source>
        <dbReference type="Proteomes" id="UP000286415"/>
    </source>
</evidence>
<sequence length="335" mass="36898">MNCTVDGITEEVCRLVSKLEKRDLSLDALRESILEIQAPFAVQHRCQEDSLTFEELSKRVESHPRGWLILCLAAENKELEQLQAENRTLLDSLDKHQSALDLIMKKYRLQVSQLMQTNRMEKLISTNGSRLENIAKGSTGTLHLKSDGIFSDERLVRAEPISNRGHKGGEGSSTTELTTAMLNARVSTLASMARDVCNSGDLYTTQLEAELHRLRSENAGLRELLTISSDFAVDPTDVTENTPSTDRAVPGSSSAQSALRLSDLSVLSPNQNSSNVDLHHPSKLTNLVRALDEFIPYNTAQRGRSPSDLSSGHSEDDNDDYEDDVTVADGGESSD</sequence>
<reference evidence="5 6" key="2">
    <citation type="journal article" date="2021" name="Genomics">
        <title>High-quality reference genome for Clonorchis sinensis.</title>
        <authorList>
            <person name="Young N.D."/>
            <person name="Stroehlein A.J."/>
            <person name="Kinkar L."/>
            <person name="Wang T."/>
            <person name="Sohn W.M."/>
            <person name="Chang B.C.H."/>
            <person name="Kaur P."/>
            <person name="Weisz D."/>
            <person name="Dudchenko O."/>
            <person name="Aiden E.L."/>
            <person name="Korhonen P.K."/>
            <person name="Gasser R.B."/>
        </authorList>
    </citation>
    <scope>NUCLEOTIDE SEQUENCE [LARGE SCALE GENOMIC DNA]</scope>
    <source>
        <strain evidence="5">Cs-k2</strain>
    </source>
</reference>
<dbReference type="InterPro" id="IPR008555">
    <property type="entry name" value="SIKE"/>
</dbReference>
<dbReference type="AlphaFoldDB" id="A0A8T1MEI8"/>
<comment type="caution">
    <text evidence="5">The sequence shown here is derived from an EMBL/GenBank/DDBJ whole genome shotgun (WGS) entry which is preliminary data.</text>
</comment>
<proteinExistence type="inferred from homology"/>
<organism evidence="5 6">
    <name type="scientific">Clonorchis sinensis</name>
    <name type="common">Chinese liver fluke</name>
    <dbReference type="NCBI Taxonomy" id="79923"/>
    <lineage>
        <taxon>Eukaryota</taxon>
        <taxon>Metazoa</taxon>
        <taxon>Spiralia</taxon>
        <taxon>Lophotrochozoa</taxon>
        <taxon>Platyhelminthes</taxon>
        <taxon>Trematoda</taxon>
        <taxon>Digenea</taxon>
        <taxon>Opisthorchiida</taxon>
        <taxon>Opisthorchiata</taxon>
        <taxon>Opisthorchiidae</taxon>
        <taxon>Clonorchis</taxon>
    </lineage>
</organism>
<gene>
    <name evidence="5" type="ORF">CSKR_106836</name>
</gene>
<feature type="compositionally biased region" description="Polar residues" evidence="4">
    <location>
        <begin position="238"/>
        <end position="256"/>
    </location>
</feature>
<dbReference type="PANTHER" id="PTHR12186">
    <property type="entry name" value="SIKE FAMILY MEMBER"/>
    <property type="match status" value="1"/>
</dbReference>
<evidence type="ECO:0000256" key="1">
    <source>
        <dbReference type="ARBA" id="ARBA00005537"/>
    </source>
</evidence>
<keyword evidence="2 3" id="KW-0175">Coiled coil</keyword>
<evidence type="ECO:0000256" key="4">
    <source>
        <dbReference type="SAM" id="MobiDB-lite"/>
    </source>
</evidence>
<reference evidence="5 6" key="1">
    <citation type="journal article" date="2018" name="Biotechnol. Adv.">
        <title>Improved genomic resources and new bioinformatic workflow for the carcinogenic parasite Clonorchis sinensis: Biotechnological implications.</title>
        <authorList>
            <person name="Wang D."/>
            <person name="Korhonen P.K."/>
            <person name="Gasser R.B."/>
            <person name="Young N.D."/>
        </authorList>
    </citation>
    <scope>NUCLEOTIDE SEQUENCE [LARGE SCALE GENOMIC DNA]</scope>
    <source>
        <strain evidence="5">Cs-k2</strain>
    </source>
</reference>
<dbReference type="PANTHER" id="PTHR12186:SF2">
    <property type="entry name" value="FGFR1 ONCOGENE PARTNER 2 HOMOLOG"/>
    <property type="match status" value="1"/>
</dbReference>
<feature type="compositionally biased region" description="Polar residues" evidence="4">
    <location>
        <begin position="298"/>
        <end position="312"/>
    </location>
</feature>
<evidence type="ECO:0000256" key="2">
    <source>
        <dbReference type="ARBA" id="ARBA00023054"/>
    </source>
</evidence>
<evidence type="ECO:0000313" key="5">
    <source>
        <dbReference type="EMBL" id="KAG5447797.1"/>
    </source>
</evidence>
<name>A0A8T1MEI8_CLOSI</name>
<feature type="region of interest" description="Disordered" evidence="4">
    <location>
        <begin position="234"/>
        <end position="256"/>
    </location>
</feature>
<dbReference type="OrthoDB" id="21214at2759"/>
<feature type="coiled-coil region" evidence="3">
    <location>
        <begin position="72"/>
        <end position="99"/>
    </location>
</feature>
<keyword evidence="6" id="KW-1185">Reference proteome</keyword>
<evidence type="ECO:0000256" key="3">
    <source>
        <dbReference type="SAM" id="Coils"/>
    </source>
</evidence>
<dbReference type="EMBL" id="NIRI02000042">
    <property type="protein sequence ID" value="KAG5447797.1"/>
    <property type="molecule type" value="Genomic_DNA"/>
</dbReference>
<comment type="similarity">
    <text evidence="1">Belongs to the SIKE family.</text>
</comment>
<dbReference type="Proteomes" id="UP000286415">
    <property type="component" value="Unassembled WGS sequence"/>
</dbReference>
<feature type="region of interest" description="Disordered" evidence="4">
    <location>
        <begin position="298"/>
        <end position="335"/>
    </location>
</feature>
<feature type="compositionally biased region" description="Acidic residues" evidence="4">
    <location>
        <begin position="316"/>
        <end position="335"/>
    </location>
</feature>
<protein>
    <submittedName>
        <fullName evidence="5">Circulating cathodic antigen</fullName>
    </submittedName>
</protein>